<dbReference type="InterPro" id="IPR036291">
    <property type="entry name" value="NAD(P)-bd_dom_sf"/>
</dbReference>
<dbReference type="Gene3D" id="3.40.50.720">
    <property type="entry name" value="NAD(P)-binding Rossmann-like Domain"/>
    <property type="match status" value="1"/>
</dbReference>
<dbReference type="OrthoDB" id="2216847at2"/>
<gene>
    <name evidence="2" type="ORF">IV67_GL000542</name>
</gene>
<evidence type="ECO:0000313" key="3">
    <source>
        <dbReference type="Proteomes" id="UP000051673"/>
    </source>
</evidence>
<sequence>MQKIVVMGGTGFIGTGILKQLQRAGSQVYELVSISKSGGHVHDHLPNVRYLAADLMQEGDWQREVQSADWLINCIGILFPNPIKKTSYEQNSLLPGLRIIDSIKLSNTKLIFLNMNSAPFFLNKYAKTKNVIAEYADRQLKSRAINIYPGLVYDKARNNTYYMGKGLNVFVNKIHWDWSNKLRPIPRYQLAEEIEKIINGEESELMHKI</sequence>
<dbReference type="Proteomes" id="UP000051673">
    <property type="component" value="Unassembled WGS sequence"/>
</dbReference>
<dbReference type="EMBL" id="JQCD01000024">
    <property type="protein sequence ID" value="KRN77029.1"/>
    <property type="molecule type" value="Genomic_DNA"/>
</dbReference>
<keyword evidence="3" id="KW-1185">Reference proteome</keyword>
<organism evidence="2 3">
    <name type="scientific">Weissella minor</name>
    <dbReference type="NCBI Taxonomy" id="1620"/>
    <lineage>
        <taxon>Bacteria</taxon>
        <taxon>Bacillati</taxon>
        <taxon>Bacillota</taxon>
        <taxon>Bacilli</taxon>
        <taxon>Lactobacillales</taxon>
        <taxon>Lactobacillaceae</taxon>
        <taxon>Weissella</taxon>
    </lineage>
</organism>
<dbReference type="PANTHER" id="PTHR12126">
    <property type="entry name" value="NADH-UBIQUINONE OXIDOREDUCTASE 39 KDA SUBUNIT-RELATED"/>
    <property type="match status" value="1"/>
</dbReference>
<dbReference type="SUPFAM" id="SSF51735">
    <property type="entry name" value="NAD(P)-binding Rossmann-fold domains"/>
    <property type="match status" value="1"/>
</dbReference>
<name>A0A0R2JNS4_9LACO</name>
<dbReference type="PATRIC" id="fig|1620.3.peg.549"/>
<dbReference type="RefSeq" id="WP_057787926.1">
    <property type="nucleotide sequence ID" value="NZ_JQCD01000024.1"/>
</dbReference>
<reference evidence="2 3" key="1">
    <citation type="journal article" date="2015" name="Genome Announc.">
        <title>Expanding the biotechnology potential of lactobacilli through comparative genomics of 213 strains and associated genera.</title>
        <authorList>
            <person name="Sun Z."/>
            <person name="Harris H.M."/>
            <person name="McCann A."/>
            <person name="Guo C."/>
            <person name="Argimon S."/>
            <person name="Zhang W."/>
            <person name="Yang X."/>
            <person name="Jeffery I.B."/>
            <person name="Cooney J.C."/>
            <person name="Kagawa T.F."/>
            <person name="Liu W."/>
            <person name="Song Y."/>
            <person name="Salvetti E."/>
            <person name="Wrobel A."/>
            <person name="Rasinkangas P."/>
            <person name="Parkhill J."/>
            <person name="Rea M.C."/>
            <person name="O'Sullivan O."/>
            <person name="Ritari J."/>
            <person name="Douillard F.P."/>
            <person name="Paul Ross R."/>
            <person name="Yang R."/>
            <person name="Briner A.E."/>
            <person name="Felis G.E."/>
            <person name="de Vos W.M."/>
            <person name="Barrangou R."/>
            <person name="Klaenhammer T.R."/>
            <person name="Caufield P.W."/>
            <person name="Cui Y."/>
            <person name="Zhang H."/>
            <person name="O'Toole P.W."/>
        </authorList>
    </citation>
    <scope>NUCLEOTIDE SEQUENCE [LARGE SCALE GENOMIC DNA]</scope>
    <source>
        <strain evidence="2 3">DSM 20014</strain>
    </source>
</reference>
<dbReference type="InterPro" id="IPR051207">
    <property type="entry name" value="ComplexI_NDUFA9_subunit"/>
</dbReference>
<dbReference type="GO" id="GO:0044877">
    <property type="term" value="F:protein-containing complex binding"/>
    <property type="evidence" value="ECO:0007669"/>
    <property type="project" value="TreeGrafter"/>
</dbReference>
<dbReference type="STRING" id="1620.IV67_GL000542"/>
<dbReference type="InterPro" id="IPR001509">
    <property type="entry name" value="Epimerase_deHydtase"/>
</dbReference>
<evidence type="ECO:0000259" key="1">
    <source>
        <dbReference type="Pfam" id="PF01370"/>
    </source>
</evidence>
<accession>A0A0R2JNS4</accession>
<proteinExistence type="predicted"/>
<dbReference type="PANTHER" id="PTHR12126:SF15">
    <property type="entry name" value="NAD(P)-BINDING DOMAIN-CONTAINING PROTEIN"/>
    <property type="match status" value="1"/>
</dbReference>
<dbReference type="AlphaFoldDB" id="A0A0R2JNS4"/>
<comment type="caution">
    <text evidence="2">The sequence shown here is derived from an EMBL/GenBank/DDBJ whole genome shotgun (WGS) entry which is preliminary data.</text>
</comment>
<protein>
    <submittedName>
        <fullName evidence="2">NADH dehydrogenase</fullName>
    </submittedName>
</protein>
<evidence type="ECO:0000313" key="2">
    <source>
        <dbReference type="EMBL" id="KRN77029.1"/>
    </source>
</evidence>
<dbReference type="Pfam" id="PF01370">
    <property type="entry name" value="Epimerase"/>
    <property type="match status" value="1"/>
</dbReference>
<feature type="domain" description="NAD-dependent epimerase/dehydratase" evidence="1">
    <location>
        <begin position="4"/>
        <end position="113"/>
    </location>
</feature>